<evidence type="ECO:0008006" key="5">
    <source>
        <dbReference type="Google" id="ProtNLM"/>
    </source>
</evidence>
<dbReference type="OrthoDB" id="7871100at2"/>
<reference evidence="3 4" key="1">
    <citation type="submission" date="2017-03" db="EMBL/GenBank/DDBJ databases">
        <authorList>
            <person name="Afonso C.L."/>
            <person name="Miller P.J."/>
            <person name="Scott M.A."/>
            <person name="Spackman E."/>
            <person name="Goraichik I."/>
            <person name="Dimitrov K.M."/>
            <person name="Suarez D.L."/>
            <person name="Swayne D.E."/>
        </authorList>
    </citation>
    <scope>NUCLEOTIDE SEQUENCE [LARGE SCALE GENOMIC DNA]</scope>
    <source>
        <strain evidence="3 4">CECT 8397</strain>
    </source>
</reference>
<protein>
    <recommendedName>
        <fullName evidence="5">Chromosome partition protein Smc</fullName>
    </recommendedName>
</protein>
<name>A0A1Y5R9E3_9RHOB</name>
<dbReference type="RefSeq" id="WP_085862660.1">
    <property type="nucleotide sequence ID" value="NZ_FWFT01000001.1"/>
</dbReference>
<feature type="coiled-coil region" evidence="1">
    <location>
        <begin position="45"/>
        <end position="128"/>
    </location>
</feature>
<gene>
    <name evidence="3" type="ORF">PSJ8397_00155</name>
</gene>
<organism evidence="3 4">
    <name type="scientific">Pseudooctadecabacter jejudonensis</name>
    <dbReference type="NCBI Taxonomy" id="1391910"/>
    <lineage>
        <taxon>Bacteria</taxon>
        <taxon>Pseudomonadati</taxon>
        <taxon>Pseudomonadota</taxon>
        <taxon>Alphaproteobacteria</taxon>
        <taxon>Rhodobacterales</taxon>
        <taxon>Paracoccaceae</taxon>
        <taxon>Pseudooctadecabacter</taxon>
    </lineage>
</organism>
<dbReference type="EMBL" id="FWFT01000001">
    <property type="protein sequence ID" value="SLN12191.1"/>
    <property type="molecule type" value="Genomic_DNA"/>
</dbReference>
<evidence type="ECO:0000256" key="2">
    <source>
        <dbReference type="SAM" id="MobiDB-lite"/>
    </source>
</evidence>
<keyword evidence="4" id="KW-1185">Reference proteome</keyword>
<evidence type="ECO:0000256" key="1">
    <source>
        <dbReference type="SAM" id="Coils"/>
    </source>
</evidence>
<evidence type="ECO:0000313" key="3">
    <source>
        <dbReference type="EMBL" id="SLN12191.1"/>
    </source>
</evidence>
<evidence type="ECO:0000313" key="4">
    <source>
        <dbReference type="Proteomes" id="UP000193623"/>
    </source>
</evidence>
<dbReference type="AlphaFoldDB" id="A0A1Y5R9E3"/>
<dbReference type="Proteomes" id="UP000193623">
    <property type="component" value="Unassembled WGS sequence"/>
</dbReference>
<accession>A0A1Y5R9E3</accession>
<feature type="region of interest" description="Disordered" evidence="2">
    <location>
        <begin position="25"/>
        <end position="45"/>
    </location>
</feature>
<sequence>MSELAQLESRLSEALARIRAGVDKMDAAETSEAPQEVTPDGTAEVAEAEAKVAELTAKLNDEVTANAQLEERVKLLKERQDGKLAELEAAVEAARGRAARMDRELQRLRQVNAELRDNNSQLREAVTQGVSEPHLVNKAMMAELDALRATRAADAAEMDAILEELRPIVEKEASDA</sequence>
<keyword evidence="1" id="KW-0175">Coiled coil</keyword>
<proteinExistence type="predicted"/>